<dbReference type="RefSeq" id="WP_048085382.1">
    <property type="nucleotide sequence ID" value="NZ_CP006933.1"/>
</dbReference>
<accession>A0A089ZVH0</accession>
<dbReference type="STRING" id="2162.BRM9_1607"/>
<reference evidence="1 2" key="1">
    <citation type="submission" date="2013-12" db="EMBL/GenBank/DDBJ databases">
        <title>The complete genome sequence of Methanobacterium sp. BRM9.</title>
        <authorList>
            <consortium name="Pastoral Greenhouse Gas Research Consortium"/>
            <person name="Kelly W.J."/>
            <person name="Leahy S.C."/>
            <person name="Perry R."/>
            <person name="Li D."/>
            <person name="Altermann E."/>
            <person name="Lambie S.C."/>
            <person name="Attwood G.T."/>
        </authorList>
    </citation>
    <scope>NUCLEOTIDE SEQUENCE [LARGE SCALE GENOMIC DNA]</scope>
    <source>
        <strain evidence="1 2">BRM9</strain>
    </source>
</reference>
<dbReference type="KEGG" id="mfc:BRM9_1607"/>
<dbReference type="GeneID" id="24792776"/>
<dbReference type="InterPro" id="IPR050580">
    <property type="entry name" value="2H_phosphoesterase_YjcG-like"/>
</dbReference>
<dbReference type="InterPro" id="IPR009097">
    <property type="entry name" value="Cyclic_Pdiesterase"/>
</dbReference>
<dbReference type="PANTHER" id="PTHR40037">
    <property type="entry name" value="PHOSPHOESTERASE YJCG-RELATED"/>
    <property type="match status" value="1"/>
</dbReference>
<dbReference type="SUPFAM" id="SSF55144">
    <property type="entry name" value="LigT-like"/>
    <property type="match status" value="1"/>
</dbReference>
<dbReference type="Pfam" id="PF13563">
    <property type="entry name" value="2_5_RNA_ligase2"/>
    <property type="match status" value="1"/>
</dbReference>
<keyword evidence="1" id="KW-0436">Ligase</keyword>
<dbReference type="PANTHER" id="PTHR40037:SF1">
    <property type="entry name" value="PHOSPHOESTERASE SAOUHSC_00951-RELATED"/>
    <property type="match status" value="1"/>
</dbReference>
<dbReference type="OrthoDB" id="68300at2157"/>
<dbReference type="Gene3D" id="3.90.1140.10">
    <property type="entry name" value="Cyclic phosphodiesterase"/>
    <property type="match status" value="1"/>
</dbReference>
<proteinExistence type="predicted"/>
<evidence type="ECO:0000313" key="1">
    <source>
        <dbReference type="EMBL" id="AIS32419.1"/>
    </source>
</evidence>
<gene>
    <name evidence="1" type="ORF">BRM9_1607</name>
</gene>
<protein>
    <submittedName>
        <fullName evidence="1">2'-5' RNA ligase</fullName>
    </submittedName>
</protein>
<organism evidence="1 2">
    <name type="scientific">Methanobacterium formicicum</name>
    <dbReference type="NCBI Taxonomy" id="2162"/>
    <lineage>
        <taxon>Archaea</taxon>
        <taxon>Methanobacteriati</taxon>
        <taxon>Methanobacteriota</taxon>
        <taxon>Methanomada group</taxon>
        <taxon>Methanobacteria</taxon>
        <taxon>Methanobacteriales</taxon>
        <taxon>Methanobacteriaceae</taxon>
        <taxon>Methanobacterium</taxon>
    </lineage>
</organism>
<dbReference type="EMBL" id="CP006933">
    <property type="protein sequence ID" value="AIS32419.1"/>
    <property type="molecule type" value="Genomic_DNA"/>
</dbReference>
<sequence>MSLLALAYPRISDKDYQWIQEFREENDELYHGRIEPHFTLVFPVFNQRPETFIEEIKTRSSNHRRIEFAIRCAVMEKDAFTPYWHVLMVPDEGYSHIVKLHDDLYSGKLAEELRMDLPFIPHIGIGNSIEQWTCKELVDQINHLDLEIKGTINEINVVEYHEEYVETLEKIKLPPNR</sequence>
<evidence type="ECO:0000313" key="2">
    <source>
        <dbReference type="Proteomes" id="UP000029661"/>
    </source>
</evidence>
<dbReference type="GO" id="GO:0016874">
    <property type="term" value="F:ligase activity"/>
    <property type="evidence" value="ECO:0007669"/>
    <property type="project" value="UniProtKB-KW"/>
</dbReference>
<name>A0A089ZVH0_METFO</name>
<dbReference type="AlphaFoldDB" id="A0A089ZVH0"/>
<dbReference type="Proteomes" id="UP000029661">
    <property type="component" value="Chromosome"/>
</dbReference>